<evidence type="ECO:0000256" key="1">
    <source>
        <dbReference type="ARBA" id="ARBA00004141"/>
    </source>
</evidence>
<dbReference type="GO" id="GO:0140359">
    <property type="term" value="F:ABC-type transporter activity"/>
    <property type="evidence" value="ECO:0007669"/>
    <property type="project" value="InterPro"/>
</dbReference>
<feature type="transmembrane region" description="Helical" evidence="6">
    <location>
        <begin position="176"/>
        <end position="194"/>
    </location>
</feature>
<dbReference type="Proteomes" id="UP000002168">
    <property type="component" value="Chromosome"/>
</dbReference>
<reference evidence="8 9" key="1">
    <citation type="submission" date="2008-02" db="EMBL/GenBank/DDBJ databases">
        <title>Complete sequence of Shewanella woodyi ATCC 51908.</title>
        <authorList>
            <consortium name="US DOE Joint Genome Institute"/>
            <person name="Copeland A."/>
            <person name="Lucas S."/>
            <person name="Lapidus A."/>
            <person name="Glavina del Rio T."/>
            <person name="Dalin E."/>
            <person name="Tice H."/>
            <person name="Bruce D."/>
            <person name="Goodwin L."/>
            <person name="Pitluck S."/>
            <person name="Sims D."/>
            <person name="Brettin T."/>
            <person name="Detter J.C."/>
            <person name="Han C."/>
            <person name="Kuske C.R."/>
            <person name="Schmutz J."/>
            <person name="Larimer F."/>
            <person name="Land M."/>
            <person name="Hauser L."/>
            <person name="Kyrpides N."/>
            <person name="Lykidis A."/>
            <person name="Zhao J.-S."/>
            <person name="Richardson P."/>
        </authorList>
    </citation>
    <scope>NUCLEOTIDE SEQUENCE [LARGE SCALE GENOMIC DNA]</scope>
    <source>
        <strain evidence="9">ATCC 51908 / MS32</strain>
    </source>
</reference>
<keyword evidence="4 6" id="KW-1133">Transmembrane helix</keyword>
<feature type="transmembrane region" description="Helical" evidence="6">
    <location>
        <begin position="29"/>
        <end position="49"/>
    </location>
</feature>
<dbReference type="EMBL" id="CP000961">
    <property type="protein sequence ID" value="ACA86288.1"/>
    <property type="molecule type" value="Genomic_DNA"/>
</dbReference>
<dbReference type="PANTHER" id="PTHR43229:SF2">
    <property type="entry name" value="NODULATION PROTEIN J"/>
    <property type="match status" value="1"/>
</dbReference>
<dbReference type="HOGENOM" id="CLU_039483_3_0_6"/>
<comment type="subcellular location">
    <subcellularLocation>
        <location evidence="6">Cell inner membrane</location>
        <topology evidence="6">Multi-pass membrane protein</topology>
    </subcellularLocation>
    <subcellularLocation>
        <location evidence="1">Membrane</location>
        <topology evidence="1">Multi-pass membrane protein</topology>
    </subcellularLocation>
</comment>
<dbReference type="PANTHER" id="PTHR43229">
    <property type="entry name" value="NODULATION PROTEIN J"/>
    <property type="match status" value="1"/>
</dbReference>
<dbReference type="GO" id="GO:0043190">
    <property type="term" value="C:ATP-binding cassette (ABC) transporter complex"/>
    <property type="evidence" value="ECO:0007669"/>
    <property type="project" value="InterPro"/>
</dbReference>
<keyword evidence="6" id="KW-1003">Cell membrane</keyword>
<feature type="transmembrane region" description="Helical" evidence="6">
    <location>
        <begin position="228"/>
        <end position="250"/>
    </location>
</feature>
<keyword evidence="6" id="KW-0813">Transport</keyword>
<dbReference type="InterPro" id="IPR051784">
    <property type="entry name" value="Nod_factor_ABC_transporter"/>
</dbReference>
<accession>B1KQP9</accession>
<dbReference type="PROSITE" id="PS51012">
    <property type="entry name" value="ABC_TM2"/>
    <property type="match status" value="1"/>
</dbReference>
<evidence type="ECO:0000313" key="8">
    <source>
        <dbReference type="EMBL" id="ACA86288.1"/>
    </source>
</evidence>
<dbReference type="KEGG" id="swd:Swoo_2004"/>
<name>B1KQP9_SHEWM</name>
<dbReference type="PIRSF" id="PIRSF006648">
    <property type="entry name" value="DrrB"/>
    <property type="match status" value="1"/>
</dbReference>
<evidence type="ECO:0000313" key="9">
    <source>
        <dbReference type="Proteomes" id="UP000002168"/>
    </source>
</evidence>
<dbReference type="InterPro" id="IPR013525">
    <property type="entry name" value="ABC2_TM"/>
</dbReference>
<evidence type="ECO:0000256" key="5">
    <source>
        <dbReference type="ARBA" id="ARBA00023136"/>
    </source>
</evidence>
<keyword evidence="9" id="KW-1185">Reference proteome</keyword>
<comment type="similarity">
    <text evidence="2 6">Belongs to the ABC-2 integral membrane protein family.</text>
</comment>
<feature type="transmembrane region" description="Helical" evidence="6">
    <location>
        <begin position="110"/>
        <end position="136"/>
    </location>
</feature>
<evidence type="ECO:0000259" key="7">
    <source>
        <dbReference type="PROSITE" id="PS51012"/>
    </source>
</evidence>
<dbReference type="AlphaFoldDB" id="B1KQP9"/>
<dbReference type="PRINTS" id="PR00164">
    <property type="entry name" value="ABC2TRNSPORT"/>
</dbReference>
<evidence type="ECO:0000256" key="3">
    <source>
        <dbReference type="ARBA" id="ARBA00022692"/>
    </source>
</evidence>
<evidence type="ECO:0000256" key="4">
    <source>
        <dbReference type="ARBA" id="ARBA00022989"/>
    </source>
</evidence>
<dbReference type="STRING" id="392500.Swoo_2004"/>
<feature type="transmembrane region" description="Helical" evidence="6">
    <location>
        <begin position="142"/>
        <end position="164"/>
    </location>
</feature>
<dbReference type="RefSeq" id="WP_012324634.1">
    <property type="nucleotide sequence ID" value="NC_010506.1"/>
</dbReference>
<gene>
    <name evidence="8" type="ordered locus">Swoo_2004</name>
</gene>
<feature type="transmembrane region" description="Helical" evidence="6">
    <location>
        <begin position="61"/>
        <end position="89"/>
    </location>
</feature>
<keyword evidence="5 6" id="KW-0472">Membrane</keyword>
<organism evidence="8 9">
    <name type="scientific">Shewanella woodyi (strain ATCC 51908 / MS32)</name>
    <dbReference type="NCBI Taxonomy" id="392500"/>
    <lineage>
        <taxon>Bacteria</taxon>
        <taxon>Pseudomonadati</taxon>
        <taxon>Pseudomonadota</taxon>
        <taxon>Gammaproteobacteria</taxon>
        <taxon>Alteromonadales</taxon>
        <taxon>Shewanellaceae</taxon>
        <taxon>Shewanella</taxon>
    </lineage>
</organism>
<dbReference type="InterPro" id="IPR000412">
    <property type="entry name" value="ABC_2_transport"/>
</dbReference>
<proteinExistence type="inferred from homology"/>
<dbReference type="eggNOG" id="COG0842">
    <property type="taxonomic scope" value="Bacteria"/>
</dbReference>
<keyword evidence="3 6" id="KW-0812">Transmembrane</keyword>
<sequence length="257" mass="28878">MEIANIKYWARDAYNLIYLDLLQFFRSKLIVISSLLTSVTMVLAFGLGADNGQPIVPIEGNYFAFILPGILAVGIMFSSTYTMGYTFIVDCQRRTIEDIVLSPLSYVGFIVSRIIGMSLKCSLQFLLVLMISMLFFNATIESYVLLFFAFFTECITFAALGIIVASFTNEISFSSLINIIIIPLSYFGGVFFPLDNFGSFSNVVSALPLAAHIEVFRDAMAATSSTDLYFNLLLTTFYSLTSIWVAMYVFKFRIQRF</sequence>
<evidence type="ECO:0000256" key="2">
    <source>
        <dbReference type="ARBA" id="ARBA00007783"/>
    </source>
</evidence>
<dbReference type="Pfam" id="PF01061">
    <property type="entry name" value="ABC2_membrane"/>
    <property type="match status" value="1"/>
</dbReference>
<feature type="domain" description="ABC transmembrane type-2" evidence="7">
    <location>
        <begin position="29"/>
        <end position="253"/>
    </location>
</feature>
<protein>
    <recommendedName>
        <fullName evidence="6">Transport permease protein</fullName>
    </recommendedName>
</protein>
<evidence type="ECO:0000256" key="6">
    <source>
        <dbReference type="RuleBase" id="RU361157"/>
    </source>
</evidence>
<dbReference type="InterPro" id="IPR047817">
    <property type="entry name" value="ABC2_TM_bact-type"/>
</dbReference>